<dbReference type="GO" id="GO:0005654">
    <property type="term" value="C:nucleoplasm"/>
    <property type="evidence" value="ECO:0007669"/>
    <property type="project" value="TreeGrafter"/>
</dbReference>
<comment type="subcellular location">
    <subcellularLocation>
        <location evidence="1">Nucleus</location>
    </subcellularLocation>
</comment>
<dbReference type="Gene3D" id="3.30.70.330">
    <property type="match status" value="2"/>
</dbReference>
<evidence type="ECO:0000256" key="3">
    <source>
        <dbReference type="PROSITE-ProRule" id="PRU00176"/>
    </source>
</evidence>
<dbReference type="Proteomes" id="UP000289340">
    <property type="component" value="Chromosome 19"/>
</dbReference>
<dbReference type="EMBL" id="QZWG01000019">
    <property type="protein sequence ID" value="RZB45818.1"/>
    <property type="molecule type" value="Genomic_DNA"/>
</dbReference>
<organism evidence="6 7">
    <name type="scientific">Glycine soja</name>
    <name type="common">Wild soybean</name>
    <dbReference type="NCBI Taxonomy" id="3848"/>
    <lineage>
        <taxon>Eukaryota</taxon>
        <taxon>Viridiplantae</taxon>
        <taxon>Streptophyta</taxon>
        <taxon>Embryophyta</taxon>
        <taxon>Tracheophyta</taxon>
        <taxon>Spermatophyta</taxon>
        <taxon>Magnoliopsida</taxon>
        <taxon>eudicotyledons</taxon>
        <taxon>Gunneridae</taxon>
        <taxon>Pentapetalae</taxon>
        <taxon>rosids</taxon>
        <taxon>fabids</taxon>
        <taxon>Fabales</taxon>
        <taxon>Fabaceae</taxon>
        <taxon>Papilionoideae</taxon>
        <taxon>50 kb inversion clade</taxon>
        <taxon>NPAAA clade</taxon>
        <taxon>indigoferoid/millettioid clade</taxon>
        <taxon>Phaseoleae</taxon>
        <taxon>Glycine</taxon>
        <taxon>Glycine subgen. Soja</taxon>
    </lineage>
</organism>
<evidence type="ECO:0000256" key="2">
    <source>
        <dbReference type="ARBA" id="ARBA00023242"/>
    </source>
</evidence>
<evidence type="ECO:0000313" key="7">
    <source>
        <dbReference type="Proteomes" id="UP000289340"/>
    </source>
</evidence>
<feature type="region of interest" description="Disordered" evidence="4">
    <location>
        <begin position="225"/>
        <end position="247"/>
    </location>
</feature>
<proteinExistence type="predicted"/>
<dbReference type="GO" id="GO:1990904">
    <property type="term" value="C:ribonucleoprotein complex"/>
    <property type="evidence" value="ECO:0007669"/>
    <property type="project" value="UniProtKB-KW"/>
</dbReference>
<dbReference type="GO" id="GO:0003723">
    <property type="term" value="F:RNA binding"/>
    <property type="evidence" value="ECO:0007669"/>
    <property type="project" value="UniProtKB-UniRule"/>
</dbReference>
<comment type="caution">
    <text evidence="6">The sequence shown here is derived from an EMBL/GenBank/DDBJ whole genome shotgun (WGS) entry which is preliminary data.</text>
</comment>
<dbReference type="Pfam" id="PF00076">
    <property type="entry name" value="RRM_1"/>
    <property type="match status" value="2"/>
</dbReference>
<keyword evidence="7" id="KW-1185">Reference proteome</keyword>
<feature type="compositionally biased region" description="Low complexity" evidence="4">
    <location>
        <begin position="232"/>
        <end position="247"/>
    </location>
</feature>
<dbReference type="FunFam" id="3.30.70.330:FF:000051">
    <property type="entry name" value="Heterogeneous nuclear ribonucleoprotein 1"/>
    <property type="match status" value="1"/>
</dbReference>
<keyword evidence="6" id="KW-0687">Ribonucleoprotein</keyword>
<dbReference type="SMART" id="SM00360">
    <property type="entry name" value="RRM"/>
    <property type="match status" value="2"/>
</dbReference>
<dbReference type="SUPFAM" id="SSF54928">
    <property type="entry name" value="RNA-binding domain, RBD"/>
    <property type="match status" value="2"/>
</dbReference>
<dbReference type="PANTHER" id="PTHR48033">
    <property type="entry name" value="RNA-BINDING (RRM/RBD/RNP MOTIFS) FAMILY PROTEIN"/>
    <property type="match status" value="1"/>
</dbReference>
<evidence type="ECO:0000256" key="1">
    <source>
        <dbReference type="ARBA" id="ARBA00004123"/>
    </source>
</evidence>
<dbReference type="GO" id="GO:0000785">
    <property type="term" value="C:chromatin"/>
    <property type="evidence" value="ECO:0007669"/>
    <property type="project" value="TreeGrafter"/>
</dbReference>
<sequence length="398" mass="41749">MESPGNEHVVGGAEPNDVVTPFSHREEPHNSQPLTGDGASPGLDDNNVLRFGSNNFPRPIICRKIFIGGLARETTIAQFIKHFGKYGEITDSVIMKDRKTGQPRGFGFITYADPSVVDKVIEEPHVINGKQVEIKRTIPRGAVGSKDFRTKKIFVGGIPSNVTEDEFRDFFTRYGEVKDHQIMRDHSTNRSRGFGFITFESEEAVDDLLSMGNKIDFAGAQVEIKKAEPKKPNSAPPSSKRYNDSRSSYSSGGYGDAYDGFGGSFGMGGGYRSGGAYGGGRGSGAYGGYASEFGGYGGYAGAMGPYRGDPSLGYAGRYGGSFSRGYDLGGYGGPSENYGAYGAGGGSSGGAGAGAGAGAYQSGYDGNLGGGYGGASGGPFYGSTRGGYSAGRYHPYGR</sequence>
<feature type="domain" description="RRM" evidence="5">
    <location>
        <begin position="63"/>
        <end position="139"/>
    </location>
</feature>
<dbReference type="InterPro" id="IPR000504">
    <property type="entry name" value="RRM_dom"/>
</dbReference>
<keyword evidence="3" id="KW-0694">RNA-binding</keyword>
<evidence type="ECO:0000259" key="5">
    <source>
        <dbReference type="PROSITE" id="PS50102"/>
    </source>
</evidence>
<name>A0A445FAF2_GLYSO</name>
<dbReference type="PANTHER" id="PTHR48033:SF5">
    <property type="entry name" value="RRM DOMAIN-CONTAINING PROTEIN"/>
    <property type="match status" value="1"/>
</dbReference>
<protein>
    <submittedName>
        <fullName evidence="6">Heterogeneous nuclear ribonucleoprotein 1 isoform B</fullName>
    </submittedName>
</protein>
<dbReference type="FunFam" id="3.30.70.330:FF:000469">
    <property type="entry name" value="Heterogeneous nuclear ribonucleoprotein 1"/>
    <property type="match status" value="1"/>
</dbReference>
<evidence type="ECO:0000313" key="6">
    <source>
        <dbReference type="EMBL" id="RZB45818.1"/>
    </source>
</evidence>
<accession>A0A445FAF2</accession>
<dbReference type="GO" id="GO:0010468">
    <property type="term" value="P:regulation of gene expression"/>
    <property type="evidence" value="ECO:0007669"/>
    <property type="project" value="TreeGrafter"/>
</dbReference>
<dbReference type="AlphaFoldDB" id="A0A445FAF2"/>
<dbReference type="PROSITE" id="PS50102">
    <property type="entry name" value="RRM"/>
    <property type="match status" value="2"/>
</dbReference>
<keyword evidence="2" id="KW-0539">Nucleus</keyword>
<dbReference type="InterPro" id="IPR012677">
    <property type="entry name" value="Nucleotide-bd_a/b_plait_sf"/>
</dbReference>
<evidence type="ECO:0000256" key="4">
    <source>
        <dbReference type="SAM" id="MobiDB-lite"/>
    </source>
</evidence>
<dbReference type="InterPro" id="IPR035979">
    <property type="entry name" value="RBD_domain_sf"/>
</dbReference>
<reference evidence="6 7" key="1">
    <citation type="submission" date="2018-09" db="EMBL/GenBank/DDBJ databases">
        <title>A high-quality reference genome of wild soybean provides a powerful tool to mine soybean genomes.</title>
        <authorList>
            <person name="Xie M."/>
            <person name="Chung C.Y.L."/>
            <person name="Li M.-W."/>
            <person name="Wong F.-L."/>
            <person name="Chan T.-F."/>
            <person name="Lam H.-M."/>
        </authorList>
    </citation>
    <scope>NUCLEOTIDE SEQUENCE [LARGE SCALE GENOMIC DNA]</scope>
    <source>
        <strain evidence="7">cv. W05</strain>
        <tissue evidence="6">Hypocotyl of etiolated seedlings</tissue>
    </source>
</reference>
<feature type="region of interest" description="Disordered" evidence="4">
    <location>
        <begin position="1"/>
        <end position="43"/>
    </location>
</feature>
<feature type="domain" description="RRM" evidence="5">
    <location>
        <begin position="151"/>
        <end position="229"/>
    </location>
</feature>
<gene>
    <name evidence="6" type="ORF">D0Y65_050047</name>
</gene>